<sequence length="60" mass="6882">MKHSFAAALAARRFAQRLQPPNHIAAYFHNKCKLIAPSFVGYTYFTYLCGDLDVKETIKF</sequence>
<dbReference type="RefSeq" id="WP_205111154.1">
    <property type="nucleotide sequence ID" value="NZ_JACJJL010000024.1"/>
</dbReference>
<accession>A0A938WMB7</accession>
<keyword evidence="2" id="KW-1185">Reference proteome</keyword>
<organism evidence="1 2">
    <name type="scientific">Marseilla massiliensis</name>
    <dbReference type="NCBI Taxonomy" id="1841864"/>
    <lineage>
        <taxon>Bacteria</taxon>
        <taxon>Pseudomonadati</taxon>
        <taxon>Bacteroidota</taxon>
        <taxon>Bacteroidia</taxon>
        <taxon>Bacteroidales</taxon>
        <taxon>Prevotellaceae</taxon>
        <taxon>Marseilla</taxon>
    </lineage>
</organism>
<dbReference type="AlphaFoldDB" id="A0A938WMB7"/>
<evidence type="ECO:0000313" key="2">
    <source>
        <dbReference type="Proteomes" id="UP000764045"/>
    </source>
</evidence>
<comment type="caution">
    <text evidence="1">The sequence shown here is derived from an EMBL/GenBank/DDBJ whole genome shotgun (WGS) entry which is preliminary data.</text>
</comment>
<protein>
    <submittedName>
        <fullName evidence="1">Uncharacterized protein</fullName>
    </submittedName>
</protein>
<gene>
    <name evidence="1" type="ORF">H6B30_12680</name>
</gene>
<dbReference type="Proteomes" id="UP000764045">
    <property type="component" value="Unassembled WGS sequence"/>
</dbReference>
<evidence type="ECO:0000313" key="1">
    <source>
        <dbReference type="EMBL" id="MBM6662596.1"/>
    </source>
</evidence>
<name>A0A938WMB7_9BACT</name>
<proteinExistence type="predicted"/>
<reference evidence="1 2" key="1">
    <citation type="journal article" date="2021" name="Sci. Rep.">
        <title>The distribution of antibiotic resistance genes in chicken gut microbiota commensals.</title>
        <authorList>
            <person name="Juricova H."/>
            <person name="Matiasovicova J."/>
            <person name="Kubasova T."/>
            <person name="Cejkova D."/>
            <person name="Rychlik I."/>
        </authorList>
    </citation>
    <scope>NUCLEOTIDE SEQUENCE [LARGE SCALE GENOMIC DNA]</scope>
    <source>
        <strain evidence="1 2">An819</strain>
    </source>
</reference>
<dbReference type="EMBL" id="JACJJL010000024">
    <property type="protein sequence ID" value="MBM6662596.1"/>
    <property type="molecule type" value="Genomic_DNA"/>
</dbReference>